<dbReference type="OrthoDB" id="262125at2"/>
<dbReference type="InterPro" id="IPR001375">
    <property type="entry name" value="Peptidase_S9_cat"/>
</dbReference>
<dbReference type="PANTHER" id="PTHR42776:SF27">
    <property type="entry name" value="DIPEPTIDYL PEPTIDASE FAMILY MEMBER 6"/>
    <property type="match status" value="1"/>
</dbReference>
<dbReference type="InterPro" id="IPR029058">
    <property type="entry name" value="AB_hydrolase_fold"/>
</dbReference>
<dbReference type="RefSeq" id="WP_139099593.1">
    <property type="nucleotide sequence ID" value="NZ_VDFW01000030.1"/>
</dbReference>
<dbReference type="EMBL" id="VDFW01000030">
    <property type="protein sequence ID" value="TNC21922.1"/>
    <property type="molecule type" value="Genomic_DNA"/>
</dbReference>
<dbReference type="GO" id="GO:0004252">
    <property type="term" value="F:serine-type endopeptidase activity"/>
    <property type="evidence" value="ECO:0007669"/>
    <property type="project" value="TreeGrafter"/>
</dbReference>
<keyword evidence="1" id="KW-0378">Hydrolase</keyword>
<name>A0A5C4LUS9_9PSEU</name>
<proteinExistence type="predicted"/>
<evidence type="ECO:0000256" key="1">
    <source>
        <dbReference type="ARBA" id="ARBA00022801"/>
    </source>
</evidence>
<dbReference type="SUPFAM" id="SSF53474">
    <property type="entry name" value="alpha/beta-Hydrolases"/>
    <property type="match status" value="1"/>
</dbReference>
<accession>A0A5C4LUS9</accession>
<dbReference type="PANTHER" id="PTHR42776">
    <property type="entry name" value="SERINE PEPTIDASE S9 FAMILY MEMBER"/>
    <property type="match status" value="1"/>
</dbReference>
<evidence type="ECO:0000256" key="2">
    <source>
        <dbReference type="ARBA" id="ARBA00022825"/>
    </source>
</evidence>
<dbReference type="Pfam" id="PF07676">
    <property type="entry name" value="PD40"/>
    <property type="match status" value="1"/>
</dbReference>
<dbReference type="Pfam" id="PF00326">
    <property type="entry name" value="Peptidase_S9"/>
    <property type="match status" value="1"/>
</dbReference>
<feature type="domain" description="Peptidase S9 prolyl oligopeptidase catalytic" evidence="3">
    <location>
        <begin position="434"/>
        <end position="639"/>
    </location>
</feature>
<comment type="caution">
    <text evidence="4">The sequence shown here is derived from an EMBL/GenBank/DDBJ whole genome shotgun (WGS) entry which is preliminary data.</text>
</comment>
<dbReference type="AlphaFoldDB" id="A0A5C4LUS9"/>
<protein>
    <submittedName>
        <fullName evidence="4">S9 family peptidase</fullName>
    </submittedName>
</protein>
<evidence type="ECO:0000313" key="5">
    <source>
        <dbReference type="Proteomes" id="UP000305546"/>
    </source>
</evidence>
<keyword evidence="2" id="KW-0720">Serine protease</keyword>
<evidence type="ECO:0000259" key="3">
    <source>
        <dbReference type="Pfam" id="PF00326"/>
    </source>
</evidence>
<dbReference type="GO" id="GO:0006508">
    <property type="term" value="P:proteolysis"/>
    <property type="evidence" value="ECO:0007669"/>
    <property type="project" value="InterPro"/>
</dbReference>
<sequence>MRPSDIELLSIPGTPSLNGELLLTAVAAPDVESNSYRGGLWRVGFDASVTPWTHGERDSAPVISPDGRWVAFLRAADAKASPQLHVMPTGGGDARRLTDLPLGAGVAVWAPDSRRIAFTARVPQPGRYGVPADGEKIEPAEEAPRRITRFDYRLDNVGFLRDRPQRLFVVDAVEPAGELTPLTDDRVDVSEPVWTPDGETILVVAPRDWGAAQTEETDLYAVPATGGEPRLLVRSAGNVEKVAVGEDTVWYIGGEFTWPYAEARNPGLWSAPLSGGAPVRLTDAESVHVFAGAGAPGVFGDQVLVAVLNRGAVELRAVPRDGEDVPLDKLAVLAGERAAVRSFAVDGDRIAAVLARPDSAGDVVLLSGGPERVLTDWSKPLREKGIRTPQELTATAPDGYPVHGWLLEPEGDGPHPVLLVVHGGPFAAYDWGLFDEAQVYASAGYAVVLANPRGSAGYGQSHGRAIVRALGTVDVEDLLALLDSALERPGLDSSRVGVMGGSYGGFMTSWLASHHGERFRAAWSERAVNAWDSMAGSSDIGWWFVEAYIGSDLETQLDRSPLSYADRVSIPFMVVHSEHDWRCPVEQAQRFYVALKRGGADVEMLLFPGEGHELSRSGRPRHRVQRFEAVLEWWSRHLG</sequence>
<dbReference type="Proteomes" id="UP000305546">
    <property type="component" value="Unassembled WGS sequence"/>
</dbReference>
<dbReference type="InterPro" id="IPR011659">
    <property type="entry name" value="WD40"/>
</dbReference>
<organism evidence="4 5">
    <name type="scientific">Amycolatopsis alkalitolerans</name>
    <dbReference type="NCBI Taxonomy" id="2547244"/>
    <lineage>
        <taxon>Bacteria</taxon>
        <taxon>Bacillati</taxon>
        <taxon>Actinomycetota</taxon>
        <taxon>Actinomycetes</taxon>
        <taxon>Pseudonocardiales</taxon>
        <taxon>Pseudonocardiaceae</taxon>
        <taxon>Amycolatopsis</taxon>
    </lineage>
</organism>
<dbReference type="Gene3D" id="3.40.50.1820">
    <property type="entry name" value="alpha/beta hydrolase"/>
    <property type="match status" value="1"/>
</dbReference>
<dbReference type="Gene3D" id="2.120.10.30">
    <property type="entry name" value="TolB, C-terminal domain"/>
    <property type="match status" value="2"/>
</dbReference>
<keyword evidence="5" id="KW-1185">Reference proteome</keyword>
<keyword evidence="2" id="KW-0645">Protease</keyword>
<evidence type="ECO:0000313" key="4">
    <source>
        <dbReference type="EMBL" id="TNC21922.1"/>
    </source>
</evidence>
<reference evidence="4 5" key="1">
    <citation type="submission" date="2019-06" db="EMBL/GenBank/DDBJ databases">
        <title>Amycolatopsis alkalitolerans sp. nov., isolated from Gastrodia elata Blume.</title>
        <authorList>
            <person name="Narsing Rao M.P."/>
            <person name="Li W.J."/>
        </authorList>
    </citation>
    <scope>NUCLEOTIDE SEQUENCE [LARGE SCALE GENOMIC DNA]</scope>
    <source>
        <strain evidence="4 5">SYSUP0005</strain>
    </source>
</reference>
<dbReference type="SUPFAM" id="SSF82171">
    <property type="entry name" value="DPP6 N-terminal domain-like"/>
    <property type="match status" value="1"/>
</dbReference>
<dbReference type="InterPro" id="IPR011042">
    <property type="entry name" value="6-blade_b-propeller_TolB-like"/>
</dbReference>
<gene>
    <name evidence="4" type="ORF">FG385_26950</name>
</gene>